<dbReference type="InterPro" id="IPR011990">
    <property type="entry name" value="TPR-like_helical_dom_sf"/>
</dbReference>
<keyword evidence="3" id="KW-0472">Membrane</keyword>
<name>A0A3S0RCT5_9GAMM</name>
<dbReference type="OrthoDB" id="5932158at2"/>
<dbReference type="PANTHER" id="PTHR44227">
    <property type="match status" value="1"/>
</dbReference>
<evidence type="ECO:0008006" key="6">
    <source>
        <dbReference type="Google" id="ProtNLM"/>
    </source>
</evidence>
<gene>
    <name evidence="4" type="ORF">EKH79_15450</name>
</gene>
<keyword evidence="5" id="KW-1185">Reference proteome</keyword>
<dbReference type="Gene3D" id="1.25.40.10">
    <property type="entry name" value="Tetratricopeptide repeat domain"/>
    <property type="match status" value="1"/>
</dbReference>
<keyword evidence="3" id="KW-0812">Transmembrane</keyword>
<feature type="transmembrane region" description="Helical" evidence="3">
    <location>
        <begin position="233"/>
        <end position="253"/>
    </location>
</feature>
<feature type="transmembrane region" description="Helical" evidence="3">
    <location>
        <begin position="158"/>
        <end position="174"/>
    </location>
</feature>
<sequence>MNLPSSFSAGGSKGVLGIIALAAVAVVVTTYWPVLHAQFVWNDVATFQLNPWIRHGDEWRHFIFHDFNNWANYFRPLVIALFTLEVRTFDAHPGPMHAVSLILHAANTLLVGALAAALTRDRYPSAKRWQVVAIPTLLYGLHPLLVEAVTWIGCQFDLVATFFMLVALLCNVLLRQRWNRAVVVATCFFLGACAKESTAVLPFVLVILDWFALNASPGTPLRTQVWDVLKRHWPVYLLMLGAGIAYLCFRHWAMGTLALMSGIDQLSPWARMQEVCFLYLRYWRLFFWPMAGMGPMHPLPMAPFFTFKASLLLRDFAAFGIVLIGIWLTLRRSYVGGLIMVVTFAIMPVLHIVPAYLDTSLYHERYAMTPLALACSLLPLVLLELPIPKGSVRTASMAGYFSLLVWLALSITNIRQTIPLWSYQVQLWQWAVQENPDFIAAKEQLIGAYISAGDEAHAWQVIHSVVAENVPCPSCMLNAAILALRHNDTKLAEFYVDRIDRTNGLVEPGNYVFYFKIKASLLLLQSPPAAAEETLREAVAREPSNPDSHMELAAGLALLGKTAEANETEQASLRLMPPEVRARRHQVFLAVLKSIEATSTKR</sequence>
<proteinExistence type="predicted"/>
<evidence type="ECO:0000313" key="4">
    <source>
        <dbReference type="EMBL" id="RUL62274.1"/>
    </source>
</evidence>
<dbReference type="SUPFAM" id="SSF48452">
    <property type="entry name" value="TPR-like"/>
    <property type="match status" value="1"/>
</dbReference>
<keyword evidence="1" id="KW-0677">Repeat</keyword>
<feature type="transmembrane region" description="Helical" evidence="3">
    <location>
        <begin position="181"/>
        <end position="213"/>
    </location>
</feature>
<protein>
    <recommendedName>
        <fullName evidence="6">Tetratricopeptide repeat protein</fullName>
    </recommendedName>
</protein>
<keyword evidence="2" id="KW-0802">TPR repeat</keyword>
<keyword evidence="3" id="KW-1133">Transmembrane helix</keyword>
<dbReference type="RefSeq" id="WP_126674718.1">
    <property type="nucleotide sequence ID" value="NZ_RYZR01000007.1"/>
</dbReference>
<feature type="transmembrane region" description="Helical" evidence="3">
    <location>
        <begin position="131"/>
        <end position="152"/>
    </location>
</feature>
<reference evidence="4 5" key="1">
    <citation type="submission" date="2018-12" db="EMBL/GenBank/DDBJ databases">
        <title>Dyella dinghuensis sp. nov. DHOA06 and Dyella choica sp. nov. 4M-K27, isolated from forest soil.</title>
        <authorList>
            <person name="Qiu L.-H."/>
            <person name="Gao Z.-H."/>
        </authorList>
    </citation>
    <scope>NUCLEOTIDE SEQUENCE [LARGE SCALE GENOMIC DNA]</scope>
    <source>
        <strain evidence="4 5">DHOA06</strain>
    </source>
</reference>
<evidence type="ECO:0000313" key="5">
    <source>
        <dbReference type="Proteomes" id="UP000267077"/>
    </source>
</evidence>
<dbReference type="AlphaFoldDB" id="A0A3S0RCT5"/>
<feature type="transmembrane region" description="Helical" evidence="3">
    <location>
        <begin position="15"/>
        <end position="34"/>
    </location>
</feature>
<evidence type="ECO:0000256" key="2">
    <source>
        <dbReference type="ARBA" id="ARBA00022803"/>
    </source>
</evidence>
<comment type="caution">
    <text evidence="4">The sequence shown here is derived from an EMBL/GenBank/DDBJ whole genome shotgun (WGS) entry which is preliminary data.</text>
</comment>
<organism evidence="4 5">
    <name type="scientific">Dyella dinghuensis</name>
    <dbReference type="NCBI Taxonomy" id="1920169"/>
    <lineage>
        <taxon>Bacteria</taxon>
        <taxon>Pseudomonadati</taxon>
        <taxon>Pseudomonadota</taxon>
        <taxon>Gammaproteobacteria</taxon>
        <taxon>Lysobacterales</taxon>
        <taxon>Rhodanobacteraceae</taxon>
        <taxon>Dyella</taxon>
    </lineage>
</organism>
<evidence type="ECO:0000256" key="3">
    <source>
        <dbReference type="SAM" id="Phobius"/>
    </source>
</evidence>
<dbReference type="Proteomes" id="UP000267077">
    <property type="component" value="Unassembled WGS sequence"/>
</dbReference>
<feature type="transmembrane region" description="Helical" evidence="3">
    <location>
        <begin position="311"/>
        <end position="330"/>
    </location>
</feature>
<feature type="transmembrane region" description="Helical" evidence="3">
    <location>
        <begin position="366"/>
        <end position="385"/>
    </location>
</feature>
<dbReference type="PANTHER" id="PTHR44227:SF3">
    <property type="entry name" value="PROTEIN O-MANNOSYL-TRANSFERASE TMTC4"/>
    <property type="match status" value="1"/>
</dbReference>
<dbReference type="EMBL" id="RYZR01000007">
    <property type="protein sequence ID" value="RUL62274.1"/>
    <property type="molecule type" value="Genomic_DNA"/>
</dbReference>
<feature type="transmembrane region" description="Helical" evidence="3">
    <location>
        <begin position="397"/>
        <end position="414"/>
    </location>
</feature>
<accession>A0A3S0RCT5</accession>
<feature type="transmembrane region" description="Helical" evidence="3">
    <location>
        <begin position="98"/>
        <end position="119"/>
    </location>
</feature>
<dbReference type="InterPro" id="IPR052346">
    <property type="entry name" value="O-mannosyl-transferase_TMTC"/>
</dbReference>
<evidence type="ECO:0000256" key="1">
    <source>
        <dbReference type="ARBA" id="ARBA00022737"/>
    </source>
</evidence>
<feature type="transmembrane region" description="Helical" evidence="3">
    <location>
        <begin position="337"/>
        <end position="354"/>
    </location>
</feature>